<evidence type="ECO:0000256" key="10">
    <source>
        <dbReference type="ARBA" id="ARBA00030775"/>
    </source>
</evidence>
<keyword evidence="5" id="KW-0997">Cell inner membrane</keyword>
<dbReference type="InterPro" id="IPR012902">
    <property type="entry name" value="N_methyl_site"/>
</dbReference>
<feature type="transmembrane region" description="Helical" evidence="12">
    <location>
        <begin position="52"/>
        <end position="75"/>
    </location>
</feature>
<evidence type="ECO:0000256" key="2">
    <source>
        <dbReference type="ARBA" id="ARBA00021549"/>
    </source>
</evidence>
<evidence type="ECO:0000256" key="4">
    <source>
        <dbReference type="ARBA" id="ARBA00022481"/>
    </source>
</evidence>
<dbReference type="SUPFAM" id="SSF54523">
    <property type="entry name" value="Pili subunits"/>
    <property type="match status" value="1"/>
</dbReference>
<dbReference type="Pfam" id="PF12019">
    <property type="entry name" value="GspH"/>
    <property type="match status" value="1"/>
</dbReference>
<dbReference type="InterPro" id="IPR045584">
    <property type="entry name" value="Pilin-like"/>
</dbReference>
<dbReference type="AlphaFoldDB" id="A0A2K1Q348"/>
<keyword evidence="4" id="KW-0488">Methylation</keyword>
<evidence type="ECO:0000259" key="13">
    <source>
        <dbReference type="Pfam" id="PF12019"/>
    </source>
</evidence>
<organism evidence="14 15">
    <name type="scientific">Solilutibacter silvestris</name>
    <dbReference type="NCBI Taxonomy" id="1645665"/>
    <lineage>
        <taxon>Bacteria</taxon>
        <taxon>Pseudomonadati</taxon>
        <taxon>Pseudomonadota</taxon>
        <taxon>Gammaproteobacteria</taxon>
        <taxon>Lysobacterales</taxon>
        <taxon>Lysobacteraceae</taxon>
        <taxon>Solilutibacter</taxon>
    </lineage>
</organism>
<evidence type="ECO:0000256" key="6">
    <source>
        <dbReference type="ARBA" id="ARBA00022692"/>
    </source>
</evidence>
<comment type="subcellular location">
    <subcellularLocation>
        <location evidence="1">Cell inner membrane</location>
        <topology evidence="1">Single-pass membrane protein</topology>
    </subcellularLocation>
</comment>
<evidence type="ECO:0000256" key="5">
    <source>
        <dbReference type="ARBA" id="ARBA00022519"/>
    </source>
</evidence>
<dbReference type="PROSITE" id="PS00409">
    <property type="entry name" value="PROKAR_NTER_METHYL"/>
    <property type="match status" value="1"/>
</dbReference>
<dbReference type="NCBIfam" id="TIGR02532">
    <property type="entry name" value="IV_pilin_GFxxxE"/>
    <property type="match status" value="1"/>
</dbReference>
<accession>A0A2K1Q348</accession>
<evidence type="ECO:0000256" key="12">
    <source>
        <dbReference type="SAM" id="Phobius"/>
    </source>
</evidence>
<keyword evidence="8 12" id="KW-0472">Membrane</keyword>
<feature type="domain" description="General secretion pathway GspH" evidence="13">
    <location>
        <begin position="87"/>
        <end position="203"/>
    </location>
</feature>
<dbReference type="Proteomes" id="UP000236220">
    <property type="component" value="Unassembled WGS sequence"/>
</dbReference>
<evidence type="ECO:0000256" key="8">
    <source>
        <dbReference type="ARBA" id="ARBA00023136"/>
    </source>
</evidence>
<evidence type="ECO:0000313" key="15">
    <source>
        <dbReference type="Proteomes" id="UP000236220"/>
    </source>
</evidence>
<gene>
    <name evidence="14" type="ORF">Lysil_1093</name>
</gene>
<dbReference type="GO" id="GO:0015628">
    <property type="term" value="P:protein secretion by the type II secretion system"/>
    <property type="evidence" value="ECO:0007669"/>
    <property type="project" value="InterPro"/>
</dbReference>
<keyword evidence="3" id="KW-1003">Cell membrane</keyword>
<proteinExistence type="inferred from homology"/>
<keyword evidence="6 12" id="KW-0812">Transmembrane</keyword>
<evidence type="ECO:0000313" key="14">
    <source>
        <dbReference type="EMBL" id="PNS09464.1"/>
    </source>
</evidence>
<dbReference type="GO" id="GO:0015627">
    <property type="term" value="C:type II protein secretion system complex"/>
    <property type="evidence" value="ECO:0007669"/>
    <property type="project" value="InterPro"/>
</dbReference>
<comment type="similarity">
    <text evidence="9">Belongs to the GSP H family.</text>
</comment>
<sequence>MLRRRGAVQPSGITACQPDRQGRRATRNVPDVEMGMAERMARQMIRRRERGFTLIELMVTVAVLAIVAAIAAPSFTQLILRSRLTSTANEVVAALQLARMEAIRRNGSTDVCPTTDGSTCSGANWSRFIVVSHKGGDQVVREVVLAQQAVAIGNADTTAGSNKIGFGADGFAIVGGGRQGGVLVCMPKLPAASSTMQIDVQVSRVTVTPSNSAVAGCAP</sequence>
<dbReference type="PROSITE" id="PS51257">
    <property type="entry name" value="PROKAR_LIPOPROTEIN"/>
    <property type="match status" value="1"/>
</dbReference>
<reference evidence="14 15" key="1">
    <citation type="submission" date="2017-08" db="EMBL/GenBank/DDBJ databases">
        <title>Lysobacter sylvestris genome.</title>
        <authorList>
            <person name="Zhang D.-C."/>
            <person name="Albuquerque L."/>
            <person name="Franca L."/>
            <person name="Froufe H.J.C."/>
            <person name="Barroso C."/>
            <person name="Egas C."/>
            <person name="Da Costa M."/>
            <person name="Margesin R."/>
        </authorList>
    </citation>
    <scope>NUCLEOTIDE SEQUENCE [LARGE SCALE GENOMIC DNA]</scope>
    <source>
        <strain evidence="14 15">AM20-91</strain>
    </source>
</reference>
<dbReference type="Pfam" id="PF07963">
    <property type="entry name" value="N_methyl"/>
    <property type="match status" value="1"/>
</dbReference>
<evidence type="ECO:0000256" key="11">
    <source>
        <dbReference type="SAM" id="MobiDB-lite"/>
    </source>
</evidence>
<keyword evidence="7 12" id="KW-1133">Transmembrane helix</keyword>
<evidence type="ECO:0000256" key="3">
    <source>
        <dbReference type="ARBA" id="ARBA00022475"/>
    </source>
</evidence>
<dbReference type="GO" id="GO:0005886">
    <property type="term" value="C:plasma membrane"/>
    <property type="evidence" value="ECO:0007669"/>
    <property type="project" value="UniProtKB-SubCell"/>
</dbReference>
<comment type="caution">
    <text evidence="14">The sequence shown here is derived from an EMBL/GenBank/DDBJ whole genome shotgun (WGS) entry which is preliminary data.</text>
</comment>
<evidence type="ECO:0000256" key="1">
    <source>
        <dbReference type="ARBA" id="ARBA00004377"/>
    </source>
</evidence>
<name>A0A2K1Q348_9GAMM</name>
<protein>
    <recommendedName>
        <fullName evidence="2">Type II secretion system protein H</fullName>
    </recommendedName>
    <alternativeName>
        <fullName evidence="10">General secretion pathway protein H</fullName>
    </alternativeName>
</protein>
<dbReference type="Gene3D" id="3.30.700.10">
    <property type="entry name" value="Glycoprotein, Type 4 Pilin"/>
    <property type="match status" value="1"/>
</dbReference>
<keyword evidence="15" id="KW-1185">Reference proteome</keyword>
<dbReference type="EMBL" id="NPZB01000001">
    <property type="protein sequence ID" value="PNS09464.1"/>
    <property type="molecule type" value="Genomic_DNA"/>
</dbReference>
<feature type="region of interest" description="Disordered" evidence="11">
    <location>
        <begin position="1"/>
        <end position="26"/>
    </location>
</feature>
<dbReference type="InterPro" id="IPR022346">
    <property type="entry name" value="T2SS_GspH"/>
</dbReference>
<evidence type="ECO:0000256" key="9">
    <source>
        <dbReference type="ARBA" id="ARBA00025772"/>
    </source>
</evidence>
<evidence type="ECO:0000256" key="7">
    <source>
        <dbReference type="ARBA" id="ARBA00022989"/>
    </source>
</evidence>